<accession>A0A8H7SFY0</accession>
<dbReference type="SUPFAM" id="SSF53474">
    <property type="entry name" value="alpha/beta-Hydrolases"/>
    <property type="match status" value="1"/>
</dbReference>
<evidence type="ECO:0000313" key="3">
    <source>
        <dbReference type="Proteomes" id="UP000646827"/>
    </source>
</evidence>
<reference evidence="2 3" key="1">
    <citation type="submission" date="2020-12" db="EMBL/GenBank/DDBJ databases">
        <title>Metabolic potential, ecology and presence of endohyphal bacteria is reflected in genomic diversity of Mucoromycotina.</title>
        <authorList>
            <person name="Muszewska A."/>
            <person name="Okrasinska A."/>
            <person name="Steczkiewicz K."/>
            <person name="Drgas O."/>
            <person name="Orlowska M."/>
            <person name="Perlinska-Lenart U."/>
            <person name="Aleksandrzak-Piekarczyk T."/>
            <person name="Szatraj K."/>
            <person name="Zielenkiewicz U."/>
            <person name="Pilsyk S."/>
            <person name="Malc E."/>
            <person name="Mieczkowski P."/>
            <person name="Kruszewska J.S."/>
            <person name="Biernat P."/>
            <person name="Pawlowska J."/>
        </authorList>
    </citation>
    <scope>NUCLEOTIDE SEQUENCE [LARGE SCALE GENOMIC DNA]</scope>
    <source>
        <strain evidence="2 3">CBS 142.35</strain>
    </source>
</reference>
<gene>
    <name evidence="2" type="ORF">INT45_002088</name>
</gene>
<dbReference type="Proteomes" id="UP000646827">
    <property type="component" value="Unassembled WGS sequence"/>
</dbReference>
<name>A0A8H7SFY0_9FUNG</name>
<dbReference type="OrthoDB" id="17560at2759"/>
<proteinExistence type="predicted"/>
<evidence type="ECO:0000313" key="2">
    <source>
        <dbReference type="EMBL" id="KAG2227850.1"/>
    </source>
</evidence>
<organism evidence="2 3">
    <name type="scientific">Circinella minor</name>
    <dbReference type="NCBI Taxonomy" id="1195481"/>
    <lineage>
        <taxon>Eukaryota</taxon>
        <taxon>Fungi</taxon>
        <taxon>Fungi incertae sedis</taxon>
        <taxon>Mucoromycota</taxon>
        <taxon>Mucoromycotina</taxon>
        <taxon>Mucoromycetes</taxon>
        <taxon>Mucorales</taxon>
        <taxon>Lichtheimiaceae</taxon>
        <taxon>Circinella</taxon>
    </lineage>
</organism>
<dbReference type="GO" id="GO:0016787">
    <property type="term" value="F:hydrolase activity"/>
    <property type="evidence" value="ECO:0007669"/>
    <property type="project" value="InterPro"/>
</dbReference>
<dbReference type="InterPro" id="IPR029058">
    <property type="entry name" value="AB_hydrolase_fold"/>
</dbReference>
<comment type="caution">
    <text evidence="2">The sequence shown here is derived from an EMBL/GenBank/DDBJ whole genome shotgun (WGS) entry which is preliminary data.</text>
</comment>
<dbReference type="AlphaFoldDB" id="A0A8H7SFY0"/>
<dbReference type="Gene3D" id="3.40.50.1820">
    <property type="entry name" value="alpha/beta hydrolase"/>
    <property type="match status" value="1"/>
</dbReference>
<keyword evidence="3" id="KW-1185">Reference proteome</keyword>
<dbReference type="PANTHER" id="PTHR47668">
    <property type="entry name" value="DIENELACTONE HYDROLASE FAMILY PROTEIN (AFU_ORTHOLOGUE AFUA_6G01940)"/>
    <property type="match status" value="1"/>
</dbReference>
<dbReference type="InterPro" id="IPR002925">
    <property type="entry name" value="Dienelactn_hydro"/>
</dbReference>
<sequence length="244" mass="27188">MSSLKSCCTIAPVDSTYQPVGTVENVGIHELPTYIVGPKDAKKAIVVLYDIFGLHNNTKQFCDVLANNCGYKVVMPDFFRGEPYKHEWMGDVDRLMTWIHKVGSLEVIQPQVEVVRQWLQEQGVVQGGLVGFCWGAKISVQLTALDSFFGGASLIHPSFVDVKDAENAGAPILALPSQNEPDMTEYMEVLAKKPFGDKCHHQRFDDMHHGFAAARGDWSDELNKKRATEAIQLTANFFRSVLTQ</sequence>
<protein>
    <recommendedName>
        <fullName evidence="1">Dienelactone hydrolase domain-containing protein</fullName>
    </recommendedName>
</protein>
<dbReference type="PANTHER" id="PTHR47668:SF1">
    <property type="entry name" value="DIENELACTONE HYDROLASE DOMAIN-CONTAINING PROTEIN-RELATED"/>
    <property type="match status" value="1"/>
</dbReference>
<feature type="domain" description="Dienelactone hydrolase" evidence="1">
    <location>
        <begin position="32"/>
        <end position="241"/>
    </location>
</feature>
<dbReference type="EMBL" id="JAEPRB010000004">
    <property type="protein sequence ID" value="KAG2227850.1"/>
    <property type="molecule type" value="Genomic_DNA"/>
</dbReference>
<dbReference type="Pfam" id="PF01738">
    <property type="entry name" value="DLH"/>
    <property type="match status" value="1"/>
</dbReference>
<evidence type="ECO:0000259" key="1">
    <source>
        <dbReference type="Pfam" id="PF01738"/>
    </source>
</evidence>